<feature type="domain" description="Anoctamin dimerisation" evidence="10">
    <location>
        <begin position="1"/>
        <end position="53"/>
    </location>
</feature>
<keyword evidence="12" id="KW-1185">Reference proteome</keyword>
<dbReference type="PANTHER" id="PTHR12308">
    <property type="entry name" value="ANOCTAMIN"/>
    <property type="match status" value="1"/>
</dbReference>
<dbReference type="InterPro" id="IPR032394">
    <property type="entry name" value="Anoct_dimer"/>
</dbReference>
<accession>A0ABD2PW29</accession>
<keyword evidence="3" id="KW-1003">Cell membrane</keyword>
<evidence type="ECO:0000256" key="3">
    <source>
        <dbReference type="ARBA" id="ARBA00022475"/>
    </source>
</evidence>
<evidence type="ECO:0000256" key="2">
    <source>
        <dbReference type="ARBA" id="ARBA00009671"/>
    </source>
</evidence>
<dbReference type="EMBL" id="JBJKFK010002252">
    <property type="protein sequence ID" value="KAL3311395.1"/>
    <property type="molecule type" value="Genomic_DNA"/>
</dbReference>
<keyword evidence="5 8" id="KW-1133">Transmembrane helix</keyword>
<reference evidence="11 12" key="1">
    <citation type="submission" date="2024-11" db="EMBL/GenBank/DDBJ databases">
        <title>Adaptive evolution of stress response genes in parasites aligns with host niche diversity.</title>
        <authorList>
            <person name="Hahn C."/>
            <person name="Resl P."/>
        </authorList>
    </citation>
    <scope>NUCLEOTIDE SEQUENCE [LARGE SCALE GENOMIC DNA]</scope>
    <source>
        <strain evidence="11">EGGRZ-B1_66</strain>
        <tissue evidence="11">Body</tissue>
    </source>
</reference>
<dbReference type="Pfam" id="PF04547">
    <property type="entry name" value="Anoctamin"/>
    <property type="match status" value="1"/>
</dbReference>
<comment type="caution">
    <text evidence="11">The sequence shown here is derived from an EMBL/GenBank/DDBJ whole genome shotgun (WGS) entry which is preliminary data.</text>
</comment>
<evidence type="ECO:0000259" key="9">
    <source>
        <dbReference type="Pfam" id="PF04547"/>
    </source>
</evidence>
<evidence type="ECO:0000259" key="10">
    <source>
        <dbReference type="Pfam" id="PF16178"/>
    </source>
</evidence>
<dbReference type="InterPro" id="IPR007632">
    <property type="entry name" value="Anoctamin"/>
</dbReference>
<evidence type="ECO:0000256" key="5">
    <source>
        <dbReference type="ARBA" id="ARBA00022989"/>
    </source>
</evidence>
<proteinExistence type="inferred from homology"/>
<protein>
    <recommendedName>
        <fullName evidence="8">Anoctamin</fullName>
    </recommendedName>
</protein>
<dbReference type="Proteomes" id="UP001626550">
    <property type="component" value="Unassembled WGS sequence"/>
</dbReference>
<keyword evidence="7" id="KW-0325">Glycoprotein</keyword>
<evidence type="ECO:0000256" key="6">
    <source>
        <dbReference type="ARBA" id="ARBA00023136"/>
    </source>
</evidence>
<name>A0ABD2PW29_9PLAT</name>
<comment type="caution">
    <text evidence="8">Lacks conserved residue(s) required for the propagation of feature annotation.</text>
</comment>
<dbReference type="PANTHER" id="PTHR12308:SF87">
    <property type="entry name" value="ANOCTAMIN"/>
    <property type="match status" value="1"/>
</dbReference>
<sequence>MLEEEVFSGAFPLHEGRYQVTEEEIKHPERMNPRQVLYWYWARWGCWYKYQPLDLIRNYYGEKIALYFAWLGNLDTFIQLVSFQGLYTSWLLIASIVGFLIFLYGLITIPQDTIA</sequence>
<dbReference type="GO" id="GO:0005886">
    <property type="term" value="C:plasma membrane"/>
    <property type="evidence" value="ECO:0007669"/>
    <property type="project" value="UniProtKB-SubCell"/>
</dbReference>
<evidence type="ECO:0000313" key="11">
    <source>
        <dbReference type="EMBL" id="KAL3311395.1"/>
    </source>
</evidence>
<evidence type="ECO:0000256" key="7">
    <source>
        <dbReference type="ARBA" id="ARBA00023180"/>
    </source>
</evidence>
<keyword evidence="6 8" id="KW-0472">Membrane</keyword>
<evidence type="ECO:0000256" key="4">
    <source>
        <dbReference type="ARBA" id="ARBA00022692"/>
    </source>
</evidence>
<dbReference type="InterPro" id="IPR049452">
    <property type="entry name" value="Anoctamin_TM"/>
</dbReference>
<gene>
    <name evidence="11" type="primary">ANO7_2</name>
    <name evidence="11" type="ORF">Ciccas_010024</name>
</gene>
<evidence type="ECO:0000256" key="1">
    <source>
        <dbReference type="ARBA" id="ARBA00004651"/>
    </source>
</evidence>
<feature type="domain" description="Anoctamin transmembrane" evidence="9">
    <location>
        <begin position="56"/>
        <end position="109"/>
    </location>
</feature>
<evidence type="ECO:0000256" key="8">
    <source>
        <dbReference type="RuleBase" id="RU280814"/>
    </source>
</evidence>
<dbReference type="AlphaFoldDB" id="A0ABD2PW29"/>
<feature type="transmembrane region" description="Helical" evidence="8">
    <location>
        <begin position="89"/>
        <end position="109"/>
    </location>
</feature>
<organism evidence="11 12">
    <name type="scientific">Cichlidogyrus casuarinus</name>
    <dbReference type="NCBI Taxonomy" id="1844966"/>
    <lineage>
        <taxon>Eukaryota</taxon>
        <taxon>Metazoa</taxon>
        <taxon>Spiralia</taxon>
        <taxon>Lophotrochozoa</taxon>
        <taxon>Platyhelminthes</taxon>
        <taxon>Monogenea</taxon>
        <taxon>Monopisthocotylea</taxon>
        <taxon>Dactylogyridea</taxon>
        <taxon>Ancyrocephalidae</taxon>
        <taxon>Cichlidogyrus</taxon>
    </lineage>
</organism>
<keyword evidence="4 8" id="KW-0812">Transmembrane</keyword>
<comment type="subcellular location">
    <subcellularLocation>
        <location evidence="1">Cell membrane</location>
        <topology evidence="1">Multi-pass membrane protein</topology>
    </subcellularLocation>
    <subcellularLocation>
        <location evidence="8">Membrane</location>
        <topology evidence="8">Multi-pass membrane protein</topology>
    </subcellularLocation>
</comment>
<dbReference type="Pfam" id="PF16178">
    <property type="entry name" value="Anoct_dimer"/>
    <property type="match status" value="1"/>
</dbReference>
<comment type="similarity">
    <text evidence="2 8">Belongs to the anoctamin family.</text>
</comment>
<evidence type="ECO:0000313" key="12">
    <source>
        <dbReference type="Proteomes" id="UP001626550"/>
    </source>
</evidence>